<proteinExistence type="predicted"/>
<organism evidence="1">
    <name type="scientific">viral metagenome</name>
    <dbReference type="NCBI Taxonomy" id="1070528"/>
    <lineage>
        <taxon>unclassified sequences</taxon>
        <taxon>metagenomes</taxon>
        <taxon>organismal metagenomes</taxon>
    </lineage>
</organism>
<sequence>MEINQLHYIKWLPNDIICDIYMHLTKLNHVSNLLKNELVDTVKLLNKLNDNLTYDNLFIYKQLLLFYSLKKQKKNNYHNKYKYIFHIYKNGVFYIDIHTNTFSNCILKKKIFDIWLRKLSFQDRLHFLSFFDSYNSIYNN</sequence>
<reference evidence="1" key="1">
    <citation type="journal article" date="2020" name="Nature">
        <title>Giant virus diversity and host interactions through global metagenomics.</title>
        <authorList>
            <person name="Schulz F."/>
            <person name="Roux S."/>
            <person name="Paez-Espino D."/>
            <person name="Jungbluth S."/>
            <person name="Walsh D.A."/>
            <person name="Denef V.J."/>
            <person name="McMahon K.D."/>
            <person name="Konstantinidis K.T."/>
            <person name="Eloe-Fadrosh E.A."/>
            <person name="Kyrpides N.C."/>
            <person name="Woyke T."/>
        </authorList>
    </citation>
    <scope>NUCLEOTIDE SEQUENCE</scope>
    <source>
        <strain evidence="1">GVMAG-M-3300018416-26</strain>
    </source>
</reference>
<accession>A0A6C0BQL6</accession>
<protein>
    <submittedName>
        <fullName evidence="1">Uncharacterized protein</fullName>
    </submittedName>
</protein>
<dbReference type="AlphaFoldDB" id="A0A6C0BQL6"/>
<dbReference type="EMBL" id="MN739218">
    <property type="protein sequence ID" value="QHS94272.1"/>
    <property type="molecule type" value="Genomic_DNA"/>
</dbReference>
<evidence type="ECO:0000313" key="1">
    <source>
        <dbReference type="EMBL" id="QHS94272.1"/>
    </source>
</evidence>
<name>A0A6C0BQL6_9ZZZZ</name>